<keyword evidence="3" id="KW-1185">Reference proteome</keyword>
<accession>A0A9N9F9E3</accession>
<sequence length="269" mass="30988">MFEPDKMENGLGVDNIFDTKSSSASVNTFETNNMENIYGSSKVDNIFGTEFGSTKFDQWTDNHRLERGFAFIITHSEKDKEDSVFWHRTYNCAKGQPYVPRKETYIINDRDKLYKIYENFIKKMKLELMKKNNQIEYNDPEVFARIINNLISVKTKDQKSKRIKGFNDNMNISKGKNKKQISQIRSDNNNNINSDYSLEATNVKERKGIKKCRICNSKGHNAYTCPGLAESDNSNDNDPEDDSEETSLAKSDNSNDDDPEDNSEETSIK</sequence>
<feature type="compositionally biased region" description="Acidic residues" evidence="1">
    <location>
        <begin position="254"/>
        <end position="269"/>
    </location>
</feature>
<name>A0A9N9F9E3_9GLOM</name>
<dbReference type="Proteomes" id="UP000789396">
    <property type="component" value="Unassembled WGS sequence"/>
</dbReference>
<protein>
    <submittedName>
        <fullName evidence="2">8953_t:CDS:1</fullName>
    </submittedName>
</protein>
<dbReference type="OrthoDB" id="2486130at2759"/>
<proteinExistence type="predicted"/>
<evidence type="ECO:0000313" key="2">
    <source>
        <dbReference type="EMBL" id="CAG8519869.1"/>
    </source>
</evidence>
<feature type="region of interest" description="Disordered" evidence="1">
    <location>
        <begin position="166"/>
        <end position="193"/>
    </location>
</feature>
<feature type="compositionally biased region" description="Low complexity" evidence="1">
    <location>
        <begin position="180"/>
        <end position="193"/>
    </location>
</feature>
<feature type="compositionally biased region" description="Acidic residues" evidence="1">
    <location>
        <begin position="233"/>
        <end position="245"/>
    </location>
</feature>
<dbReference type="EMBL" id="CAJVPZ010002822">
    <property type="protein sequence ID" value="CAG8519869.1"/>
    <property type="molecule type" value="Genomic_DNA"/>
</dbReference>
<comment type="caution">
    <text evidence="2">The sequence shown here is derived from an EMBL/GenBank/DDBJ whole genome shotgun (WGS) entry which is preliminary data.</text>
</comment>
<feature type="region of interest" description="Disordered" evidence="1">
    <location>
        <begin position="223"/>
        <end position="269"/>
    </location>
</feature>
<dbReference type="AlphaFoldDB" id="A0A9N9F9E3"/>
<reference evidence="2" key="1">
    <citation type="submission" date="2021-06" db="EMBL/GenBank/DDBJ databases">
        <authorList>
            <person name="Kallberg Y."/>
            <person name="Tangrot J."/>
            <person name="Rosling A."/>
        </authorList>
    </citation>
    <scope>NUCLEOTIDE SEQUENCE</scope>
    <source>
        <strain evidence="2">IN212</strain>
    </source>
</reference>
<evidence type="ECO:0000313" key="3">
    <source>
        <dbReference type="Proteomes" id="UP000789396"/>
    </source>
</evidence>
<organism evidence="2 3">
    <name type="scientific">Racocetra fulgida</name>
    <dbReference type="NCBI Taxonomy" id="60492"/>
    <lineage>
        <taxon>Eukaryota</taxon>
        <taxon>Fungi</taxon>
        <taxon>Fungi incertae sedis</taxon>
        <taxon>Mucoromycota</taxon>
        <taxon>Glomeromycotina</taxon>
        <taxon>Glomeromycetes</taxon>
        <taxon>Diversisporales</taxon>
        <taxon>Gigasporaceae</taxon>
        <taxon>Racocetra</taxon>
    </lineage>
</organism>
<gene>
    <name evidence="2" type="ORF">RFULGI_LOCUS3299</name>
</gene>
<evidence type="ECO:0000256" key="1">
    <source>
        <dbReference type="SAM" id="MobiDB-lite"/>
    </source>
</evidence>